<evidence type="ECO:0000256" key="2">
    <source>
        <dbReference type="SAM" id="MobiDB-lite"/>
    </source>
</evidence>
<feature type="region of interest" description="Disordered" evidence="2">
    <location>
        <begin position="560"/>
        <end position="660"/>
    </location>
</feature>
<dbReference type="Proteomes" id="UP000245207">
    <property type="component" value="Unassembled WGS sequence"/>
</dbReference>
<keyword evidence="5" id="KW-1185">Reference proteome</keyword>
<dbReference type="Pfam" id="PF12936">
    <property type="entry name" value="Kri1_C"/>
    <property type="match status" value="1"/>
</dbReference>
<feature type="region of interest" description="Disordered" evidence="2">
    <location>
        <begin position="1"/>
        <end position="20"/>
    </location>
</feature>
<evidence type="ECO:0000313" key="4">
    <source>
        <dbReference type="EMBL" id="PWA58371.1"/>
    </source>
</evidence>
<feature type="compositionally biased region" description="Basic and acidic residues" evidence="2">
    <location>
        <begin position="589"/>
        <end position="599"/>
    </location>
</feature>
<dbReference type="PANTHER" id="PTHR14490:SF5">
    <property type="entry name" value="PROTEIN KRI1 HOMOLOG"/>
    <property type="match status" value="1"/>
</dbReference>
<feature type="compositionally biased region" description="Acidic residues" evidence="2">
    <location>
        <begin position="197"/>
        <end position="208"/>
    </location>
</feature>
<dbReference type="PANTHER" id="PTHR14490">
    <property type="entry name" value="ZINC FINGER, ZZ TYPE"/>
    <property type="match status" value="1"/>
</dbReference>
<feature type="region of interest" description="Disordered" evidence="2">
    <location>
        <begin position="181"/>
        <end position="208"/>
    </location>
</feature>
<evidence type="ECO:0000259" key="3">
    <source>
        <dbReference type="Pfam" id="PF12936"/>
    </source>
</evidence>
<evidence type="ECO:0000256" key="1">
    <source>
        <dbReference type="ARBA" id="ARBA00007473"/>
    </source>
</evidence>
<organism evidence="4 5">
    <name type="scientific">Artemisia annua</name>
    <name type="common">Sweet wormwood</name>
    <dbReference type="NCBI Taxonomy" id="35608"/>
    <lineage>
        <taxon>Eukaryota</taxon>
        <taxon>Viridiplantae</taxon>
        <taxon>Streptophyta</taxon>
        <taxon>Embryophyta</taxon>
        <taxon>Tracheophyta</taxon>
        <taxon>Spermatophyta</taxon>
        <taxon>Magnoliopsida</taxon>
        <taxon>eudicotyledons</taxon>
        <taxon>Gunneridae</taxon>
        <taxon>Pentapetalae</taxon>
        <taxon>asterids</taxon>
        <taxon>campanulids</taxon>
        <taxon>Asterales</taxon>
        <taxon>Asteraceae</taxon>
        <taxon>Asteroideae</taxon>
        <taxon>Anthemideae</taxon>
        <taxon>Artemisiinae</taxon>
        <taxon>Artemisia</taxon>
    </lineage>
</organism>
<dbReference type="STRING" id="35608.A0A2U1MAS2"/>
<feature type="compositionally biased region" description="Acidic residues" evidence="2">
    <location>
        <begin position="607"/>
        <end position="618"/>
    </location>
</feature>
<dbReference type="GO" id="GO:0000447">
    <property type="term" value="P:endonucleolytic cleavage in ITS1 to separate SSU-rRNA from 5.8S rRNA and LSU-rRNA from tricistronic rRNA transcript (SSU-rRNA, 5.8S rRNA, LSU-rRNA)"/>
    <property type="evidence" value="ECO:0007669"/>
    <property type="project" value="TreeGrafter"/>
</dbReference>
<comment type="caution">
    <text evidence="4">The sequence shown here is derived from an EMBL/GenBank/DDBJ whole genome shotgun (WGS) entry which is preliminary data.</text>
</comment>
<protein>
    <submittedName>
        <fullName evidence="4">Kri1-like, C-terminal</fullName>
    </submittedName>
</protein>
<dbReference type="InterPro" id="IPR018034">
    <property type="entry name" value="Kri1"/>
</dbReference>
<feature type="compositionally biased region" description="Basic and acidic residues" evidence="2">
    <location>
        <begin position="560"/>
        <end position="572"/>
    </location>
</feature>
<sequence>MKHNILSDSDGGASDSDDLNTITINPVYAKRYEHNKKREDLHRYEELKLRKLIEDEHNEEYDDSSGEDDEEDDVIKFDPKHEVQFVDALLKIRNNDPVLKNKEVELFDDVASDDVAEEGKVKKEKKKKVYLKDVNANLLLENGADFDDVADDDDDVEKDQSFYAKMEAGRKEFLDAVVGEGEGEDEGEIFKVKEGGNEDEEEEDEDEVEYEKKLDEYFKSDDKLSENDKGFLRDFFAKKMWLEKDEGNNGNVNDGFDGFDIDVSDDDEIMWRQEDFEREINFRHQEGGEDRVMVHPRKIEGSVRKVESARQRQRESKKEREAERKIEMTEEIKRLKNVKKEEMNEKLKKFREIAGIGEGEDCVLDVRDLEGDFDPEEYDRKMKKAFDDKFYNAKDVDPNFASEEDDDDEDGEMEKPNFDEEDELLGLPKGWDDKFGSGDGFAATRAKVLKKKGKNDVHEEEVVEEEEAKEEEETEIKEGKKKRKRKTSKLEEEFIKKQLEEFYKLDCEDTIGDLKTRFKYKPVKENNYGLKAKDILVVDDKELNQLIPLKKLATYREDEFHVPYNKIKETKQRIRSQLKGESSSGPDNGGKRSKNDAGKPVKQVGDAETENPESETQNEGEKKQSRKQRRKERLQELKLAPTRRMAYNLDVPKKKKKNKA</sequence>
<dbReference type="InterPro" id="IPR024626">
    <property type="entry name" value="Kri1-like_C"/>
</dbReference>
<dbReference type="EMBL" id="PKPP01005911">
    <property type="protein sequence ID" value="PWA58371.1"/>
    <property type="molecule type" value="Genomic_DNA"/>
</dbReference>
<dbReference type="AlphaFoldDB" id="A0A2U1MAS2"/>
<feature type="domain" description="Kri1-like C-terminal" evidence="3">
    <location>
        <begin position="495"/>
        <end position="577"/>
    </location>
</feature>
<feature type="compositionally biased region" description="Acidic residues" evidence="2">
    <location>
        <begin position="458"/>
        <end position="475"/>
    </location>
</feature>
<feature type="region of interest" description="Disordered" evidence="2">
    <location>
        <begin position="450"/>
        <end position="488"/>
    </location>
</feature>
<dbReference type="GO" id="GO:0030686">
    <property type="term" value="C:90S preribosome"/>
    <property type="evidence" value="ECO:0007669"/>
    <property type="project" value="TreeGrafter"/>
</dbReference>
<gene>
    <name evidence="4" type="ORF">CTI12_AA382070</name>
</gene>
<dbReference type="OrthoDB" id="10252032at2759"/>
<accession>A0A2U1MAS2</accession>
<feature type="region of interest" description="Disordered" evidence="2">
    <location>
        <begin position="302"/>
        <end position="324"/>
    </location>
</feature>
<dbReference type="Pfam" id="PF05178">
    <property type="entry name" value="Kri1"/>
    <property type="match status" value="1"/>
</dbReference>
<reference evidence="4 5" key="1">
    <citation type="journal article" date="2018" name="Mol. Plant">
        <title>The genome of Artemisia annua provides insight into the evolution of Asteraceae family and artemisinin biosynthesis.</title>
        <authorList>
            <person name="Shen Q."/>
            <person name="Zhang L."/>
            <person name="Liao Z."/>
            <person name="Wang S."/>
            <person name="Yan T."/>
            <person name="Shi P."/>
            <person name="Liu M."/>
            <person name="Fu X."/>
            <person name="Pan Q."/>
            <person name="Wang Y."/>
            <person name="Lv Z."/>
            <person name="Lu X."/>
            <person name="Zhang F."/>
            <person name="Jiang W."/>
            <person name="Ma Y."/>
            <person name="Chen M."/>
            <person name="Hao X."/>
            <person name="Li L."/>
            <person name="Tang Y."/>
            <person name="Lv G."/>
            <person name="Zhou Y."/>
            <person name="Sun X."/>
            <person name="Brodelius P.E."/>
            <person name="Rose J.K.C."/>
            <person name="Tang K."/>
        </authorList>
    </citation>
    <scope>NUCLEOTIDE SEQUENCE [LARGE SCALE GENOMIC DNA]</scope>
    <source>
        <strain evidence="5">cv. Huhao1</strain>
        <tissue evidence="4">Leaf</tissue>
    </source>
</reference>
<name>A0A2U1MAS2_ARTAN</name>
<feature type="region of interest" description="Disordered" evidence="2">
    <location>
        <begin position="52"/>
        <end position="72"/>
    </location>
</feature>
<feature type="compositionally biased region" description="Acidic residues" evidence="2">
    <location>
        <begin position="56"/>
        <end position="72"/>
    </location>
</feature>
<dbReference type="GO" id="GO:0005730">
    <property type="term" value="C:nucleolus"/>
    <property type="evidence" value="ECO:0007669"/>
    <property type="project" value="TreeGrafter"/>
</dbReference>
<feature type="compositionally biased region" description="Acidic residues" evidence="2">
    <location>
        <begin position="402"/>
        <end position="412"/>
    </location>
</feature>
<evidence type="ECO:0000313" key="5">
    <source>
        <dbReference type="Proteomes" id="UP000245207"/>
    </source>
</evidence>
<comment type="similarity">
    <text evidence="1">Belongs to the KRI1 family.</text>
</comment>
<feature type="region of interest" description="Disordered" evidence="2">
    <location>
        <begin position="395"/>
        <end position="431"/>
    </location>
</feature>
<proteinExistence type="inferred from homology"/>